<dbReference type="InParanoid" id="M1AVS0"/>
<dbReference type="AlphaFoldDB" id="M1AVS0"/>
<keyword evidence="3" id="KW-1185">Reference proteome</keyword>
<dbReference type="HOGENOM" id="CLU_2890215_0_0_1"/>
<reference evidence="2" key="2">
    <citation type="submission" date="2015-06" db="UniProtKB">
        <authorList>
            <consortium name="EnsemblPlants"/>
        </authorList>
    </citation>
    <scope>IDENTIFICATION</scope>
    <source>
        <strain evidence="2">DM1-3 516 R44</strain>
    </source>
</reference>
<dbReference type="Gramene" id="PGSC0003DMT400031492">
    <property type="protein sequence ID" value="PGSC0003DMT400031492"/>
    <property type="gene ID" value="PGSC0003DMG400012074"/>
</dbReference>
<name>M1AVS0_SOLTU</name>
<reference evidence="3" key="1">
    <citation type="journal article" date="2011" name="Nature">
        <title>Genome sequence and analysis of the tuber crop potato.</title>
        <authorList>
            <consortium name="The Potato Genome Sequencing Consortium"/>
        </authorList>
    </citation>
    <scope>NUCLEOTIDE SEQUENCE [LARGE SCALE GENOMIC DNA]</scope>
    <source>
        <strain evidence="3">cv. DM1-3 516 R44</strain>
    </source>
</reference>
<evidence type="ECO:0000313" key="3">
    <source>
        <dbReference type="Proteomes" id="UP000011115"/>
    </source>
</evidence>
<evidence type="ECO:0000256" key="1">
    <source>
        <dbReference type="SAM" id="MobiDB-lite"/>
    </source>
</evidence>
<dbReference type="PaxDb" id="4113-PGSC0003DMT400031492"/>
<feature type="region of interest" description="Disordered" evidence="1">
    <location>
        <begin position="44"/>
        <end position="63"/>
    </location>
</feature>
<evidence type="ECO:0000313" key="2">
    <source>
        <dbReference type="EnsemblPlants" id="PGSC0003DMT400031492"/>
    </source>
</evidence>
<accession>M1AVS0</accession>
<dbReference type="EnsemblPlants" id="PGSC0003DMT400031492">
    <property type="protein sequence ID" value="PGSC0003DMT400031492"/>
    <property type="gene ID" value="PGSC0003DMG400012074"/>
</dbReference>
<dbReference type="Proteomes" id="UP000011115">
    <property type="component" value="Unassembled WGS sequence"/>
</dbReference>
<sequence length="63" mass="7326">MHKPKIGQNQNFHRIFIFKTNLTYLKEKDTSRVCLGMITLSKDQKNSGEIESKNKKLSSTIKK</sequence>
<feature type="compositionally biased region" description="Basic and acidic residues" evidence="1">
    <location>
        <begin position="44"/>
        <end position="54"/>
    </location>
</feature>
<protein>
    <submittedName>
        <fullName evidence="2">Uncharacterized protein</fullName>
    </submittedName>
</protein>
<proteinExistence type="predicted"/>
<organism evidence="2 3">
    <name type="scientific">Solanum tuberosum</name>
    <name type="common">Potato</name>
    <dbReference type="NCBI Taxonomy" id="4113"/>
    <lineage>
        <taxon>Eukaryota</taxon>
        <taxon>Viridiplantae</taxon>
        <taxon>Streptophyta</taxon>
        <taxon>Embryophyta</taxon>
        <taxon>Tracheophyta</taxon>
        <taxon>Spermatophyta</taxon>
        <taxon>Magnoliopsida</taxon>
        <taxon>eudicotyledons</taxon>
        <taxon>Gunneridae</taxon>
        <taxon>Pentapetalae</taxon>
        <taxon>asterids</taxon>
        <taxon>lamiids</taxon>
        <taxon>Solanales</taxon>
        <taxon>Solanaceae</taxon>
        <taxon>Solanoideae</taxon>
        <taxon>Solaneae</taxon>
        <taxon>Solanum</taxon>
    </lineage>
</organism>